<dbReference type="GO" id="GO:0042301">
    <property type="term" value="F:phosphate ion binding"/>
    <property type="evidence" value="ECO:0007669"/>
    <property type="project" value="InterPro"/>
</dbReference>
<dbReference type="CDD" id="cd13565">
    <property type="entry name" value="PBP2_PstS"/>
    <property type="match status" value="1"/>
</dbReference>
<dbReference type="PROSITE" id="PS51257">
    <property type="entry name" value="PROKAR_LIPOPROTEIN"/>
    <property type="match status" value="1"/>
</dbReference>
<dbReference type="RefSeq" id="WP_203964379.1">
    <property type="nucleotide sequence ID" value="NZ_AP023355.1"/>
</dbReference>
<evidence type="ECO:0000256" key="7">
    <source>
        <dbReference type="SAM" id="SignalP"/>
    </source>
</evidence>
<dbReference type="InterPro" id="IPR005673">
    <property type="entry name" value="ABC_phos-bd_PstS"/>
</dbReference>
<dbReference type="PANTHER" id="PTHR42996">
    <property type="entry name" value="PHOSPHATE-BINDING PROTEIN PSTS"/>
    <property type="match status" value="1"/>
</dbReference>
<evidence type="ECO:0000256" key="3">
    <source>
        <dbReference type="ARBA" id="ARBA00022592"/>
    </source>
</evidence>
<dbReference type="InterPro" id="IPR024370">
    <property type="entry name" value="PBP_domain"/>
</dbReference>
<dbReference type="NCBIfam" id="TIGR00975">
    <property type="entry name" value="3a0107s03"/>
    <property type="match status" value="1"/>
</dbReference>
<feature type="binding site" evidence="5">
    <location>
        <position position="85"/>
    </location>
    <ligand>
        <name>phosphate</name>
        <dbReference type="ChEBI" id="CHEBI:43474"/>
    </ligand>
</feature>
<feature type="region of interest" description="Disordered" evidence="6">
    <location>
        <begin position="28"/>
        <end position="53"/>
    </location>
</feature>
<dbReference type="SUPFAM" id="SSF53850">
    <property type="entry name" value="Periplasmic binding protein-like II"/>
    <property type="match status" value="1"/>
</dbReference>
<comment type="similarity">
    <text evidence="1 4">Belongs to the PstS family.</text>
</comment>
<protein>
    <recommendedName>
        <fullName evidence="4">Phosphate-binding protein</fullName>
    </recommendedName>
</protein>
<evidence type="ECO:0000256" key="4">
    <source>
        <dbReference type="PIRNR" id="PIRNR002756"/>
    </source>
</evidence>
<evidence type="ECO:0000256" key="2">
    <source>
        <dbReference type="ARBA" id="ARBA00022448"/>
    </source>
</evidence>
<dbReference type="InterPro" id="IPR050962">
    <property type="entry name" value="Phosphate-bind_PstS"/>
</dbReference>
<evidence type="ECO:0000313" key="9">
    <source>
        <dbReference type="EMBL" id="BCJ38323.1"/>
    </source>
</evidence>
<proteinExistence type="inferred from homology"/>
<dbReference type="Gene3D" id="3.40.190.10">
    <property type="entry name" value="Periplasmic binding protein-like II"/>
    <property type="match status" value="2"/>
</dbReference>
<dbReference type="GO" id="GO:0043190">
    <property type="term" value="C:ATP-binding cassette (ABC) transporter complex"/>
    <property type="evidence" value="ECO:0007669"/>
    <property type="project" value="InterPro"/>
</dbReference>
<keyword evidence="10" id="KW-1185">Reference proteome</keyword>
<accession>A0A7R7DUY6</accession>
<evidence type="ECO:0000256" key="1">
    <source>
        <dbReference type="ARBA" id="ARBA00008725"/>
    </source>
</evidence>
<feature type="binding site" evidence="5">
    <location>
        <begin position="55"/>
        <end position="57"/>
    </location>
    <ligand>
        <name>phosphate</name>
        <dbReference type="ChEBI" id="CHEBI:43474"/>
    </ligand>
</feature>
<organism evidence="9 10">
    <name type="scientific">Actinocatenispora thailandica</name>
    <dbReference type="NCBI Taxonomy" id="227318"/>
    <lineage>
        <taxon>Bacteria</taxon>
        <taxon>Bacillati</taxon>
        <taxon>Actinomycetota</taxon>
        <taxon>Actinomycetes</taxon>
        <taxon>Micromonosporales</taxon>
        <taxon>Micromonosporaceae</taxon>
        <taxon>Actinocatenispora</taxon>
    </lineage>
</organism>
<feature type="signal peptide" evidence="7">
    <location>
        <begin position="1"/>
        <end position="21"/>
    </location>
</feature>
<sequence>MKLQRHGALAALAITATLALAACGSDNTGSGGGSKSTAKAPSTDCAKGSLTSQGSTAQKNAMDQWIKAYQTKCSGAQITYDGTGSGAGIQAFTNSTADFAGSDSALADGAEQKAADKRCTGGEALDLPMVTGPIAVVYNVQGVKDLQFKPATLAKIFSGKIKTWNDPAIKADNPKAKLPSTPIQAVHRSEASGTSDNFTKYLSKTAGSDWTYDHAKEWKAPGGVGAKGSDGVSAKVKQTAGTISYDEWSYATTNSLDIAKIYNGAGQYTELTADAAGKTVEGAKVVGQGNNLKLDIDYNTKVDGAYPIVLVTYEIACSKGNDSAKLDLLKSFLTYISSDDGQAALTQQGYAPLPKSVQAKVQGAIKALA</sequence>
<dbReference type="PIRSF" id="PIRSF002756">
    <property type="entry name" value="PstS"/>
    <property type="match status" value="1"/>
</dbReference>
<keyword evidence="3 4" id="KW-0592">Phosphate transport</keyword>
<dbReference type="Proteomes" id="UP000611640">
    <property type="component" value="Chromosome"/>
</dbReference>
<keyword evidence="7" id="KW-0732">Signal</keyword>
<evidence type="ECO:0000313" key="10">
    <source>
        <dbReference type="Proteomes" id="UP000611640"/>
    </source>
</evidence>
<dbReference type="GO" id="GO:0035435">
    <property type="term" value="P:phosphate ion transmembrane transport"/>
    <property type="evidence" value="ECO:0007669"/>
    <property type="project" value="InterPro"/>
</dbReference>
<evidence type="ECO:0000259" key="8">
    <source>
        <dbReference type="Pfam" id="PF12849"/>
    </source>
</evidence>
<gene>
    <name evidence="9" type="ORF">Athai_58260</name>
</gene>
<dbReference type="AlphaFoldDB" id="A0A7R7DUY6"/>
<evidence type="ECO:0000256" key="5">
    <source>
        <dbReference type="PIRSR" id="PIRSR002756-1"/>
    </source>
</evidence>
<evidence type="ECO:0000256" key="6">
    <source>
        <dbReference type="SAM" id="MobiDB-lite"/>
    </source>
</evidence>
<reference evidence="9 10" key="1">
    <citation type="submission" date="2020-08" db="EMBL/GenBank/DDBJ databases">
        <title>Whole genome shotgun sequence of Actinocatenispora thailandica NBRC 105041.</title>
        <authorList>
            <person name="Komaki H."/>
            <person name="Tamura T."/>
        </authorList>
    </citation>
    <scope>NUCLEOTIDE SEQUENCE [LARGE SCALE GENOMIC DNA]</scope>
    <source>
        <strain evidence="9 10">NBRC 105041</strain>
    </source>
</reference>
<feature type="domain" description="PBP" evidence="8">
    <location>
        <begin position="42"/>
        <end position="339"/>
    </location>
</feature>
<dbReference type="EMBL" id="AP023355">
    <property type="protein sequence ID" value="BCJ38323.1"/>
    <property type="molecule type" value="Genomic_DNA"/>
</dbReference>
<feature type="binding site" evidence="5">
    <location>
        <position position="103"/>
    </location>
    <ligand>
        <name>phosphate</name>
        <dbReference type="ChEBI" id="CHEBI:43474"/>
    </ligand>
</feature>
<keyword evidence="2 4" id="KW-0813">Transport</keyword>
<feature type="binding site" evidence="5">
    <location>
        <begin position="192"/>
        <end position="194"/>
    </location>
    <ligand>
        <name>phosphate</name>
        <dbReference type="ChEBI" id="CHEBI:43474"/>
    </ligand>
</feature>
<name>A0A7R7DUY6_9ACTN</name>
<feature type="chain" id="PRO_5030916973" description="Phosphate-binding protein" evidence="7">
    <location>
        <begin position="22"/>
        <end position="369"/>
    </location>
</feature>
<dbReference type="PANTHER" id="PTHR42996:SF1">
    <property type="entry name" value="PHOSPHATE-BINDING PROTEIN PSTS"/>
    <property type="match status" value="1"/>
</dbReference>
<dbReference type="Pfam" id="PF12849">
    <property type="entry name" value="PBP_like_2"/>
    <property type="match status" value="1"/>
</dbReference>
<dbReference type="KEGG" id="atl:Athai_58260"/>